<evidence type="ECO:0000313" key="2">
    <source>
        <dbReference type="EMBL" id="UQY43285.1"/>
    </source>
</evidence>
<reference evidence="2" key="1">
    <citation type="submission" date="2021-09" db="EMBL/GenBank/DDBJ databases">
        <title>First case of bloodstream infection caused by Mixta hanseatica sp. nov., a member of the Erwiniaceae family.</title>
        <authorList>
            <person name="Both A."/>
            <person name="Huang J."/>
            <person name="Wenzel P."/>
            <person name="Aepfelbacher M."/>
            <person name="Rohde H."/>
            <person name="Christner M."/>
            <person name="Hentschke M."/>
        </authorList>
    </citation>
    <scope>NUCLEOTIDE SEQUENCE</scope>
    <source>
        <strain evidence="2">X22927</strain>
    </source>
</reference>
<evidence type="ECO:0000313" key="3">
    <source>
        <dbReference type="Proteomes" id="UP001056635"/>
    </source>
</evidence>
<proteinExistence type="predicted"/>
<feature type="signal peptide" evidence="1">
    <location>
        <begin position="1"/>
        <end position="24"/>
    </location>
</feature>
<gene>
    <name evidence="2" type="primary">lysC</name>
    <name evidence="2" type="ORF">K6958_15520</name>
</gene>
<name>A0ABY4R982_9GAMM</name>
<dbReference type="InterPro" id="IPR058979">
    <property type="entry name" value="LysC-like"/>
</dbReference>
<organism evidence="2 3">
    <name type="scientific">Mixta hanseatica</name>
    <dbReference type="NCBI Taxonomy" id="2872648"/>
    <lineage>
        <taxon>Bacteria</taxon>
        <taxon>Pseudomonadati</taxon>
        <taxon>Pseudomonadota</taxon>
        <taxon>Gammaproteobacteria</taxon>
        <taxon>Enterobacterales</taxon>
        <taxon>Erwiniaceae</taxon>
        <taxon>Mixta</taxon>
    </lineage>
</organism>
<evidence type="ECO:0000256" key="1">
    <source>
        <dbReference type="SAM" id="SignalP"/>
    </source>
</evidence>
<dbReference type="InterPro" id="IPR047737">
    <property type="entry name" value="LysC"/>
</dbReference>
<dbReference type="Pfam" id="PF23793">
    <property type="entry name" value="LysC"/>
    <property type="match status" value="1"/>
</dbReference>
<dbReference type="Proteomes" id="UP001056635">
    <property type="component" value="Chromosome"/>
</dbReference>
<keyword evidence="3" id="KW-1185">Reference proteome</keyword>
<sequence length="96" mass="10524">MKMKRIAAGLLPLCLLLLSGCASDRPSQEVSLTVTGCPRITRCHLPEAAPRSNGDLMRLLDETEAAWANCADKVDTIVNYQEKDDEQTAVLTPRPE</sequence>
<feature type="chain" id="PRO_5046093284" evidence="1">
    <location>
        <begin position="25"/>
        <end position="96"/>
    </location>
</feature>
<dbReference type="PROSITE" id="PS51257">
    <property type="entry name" value="PROKAR_LIPOPROTEIN"/>
    <property type="match status" value="1"/>
</dbReference>
<dbReference type="NCBIfam" id="NF038368">
    <property type="entry name" value="P2_Rz1"/>
    <property type="match status" value="1"/>
</dbReference>
<accession>A0ABY4R982</accession>
<keyword evidence="1" id="KW-0732">Signal</keyword>
<protein>
    <submittedName>
        <fullName evidence="2">Rz1-like lysis system protein LysC</fullName>
    </submittedName>
</protein>
<dbReference type="EMBL" id="CP082904">
    <property type="protein sequence ID" value="UQY43285.1"/>
    <property type="molecule type" value="Genomic_DNA"/>
</dbReference>